<dbReference type="RefSeq" id="WP_379851476.1">
    <property type="nucleotide sequence ID" value="NZ_JBHSMA010000032.1"/>
</dbReference>
<dbReference type="Proteomes" id="UP001596106">
    <property type="component" value="Unassembled WGS sequence"/>
</dbReference>
<feature type="domain" description="RES" evidence="1">
    <location>
        <begin position="14"/>
        <end position="137"/>
    </location>
</feature>
<name>A0ABW0IL54_9BACT</name>
<sequence>MYVYRIASKEYIEDLSGEGARLYGGRWNREGVAVLYTASSLSLAAWEYWVHLDDSITLDQNAFAAATIEIPDSSILELPPLTPALADNEEYLFSLTDNWIVKNEHLCMKVPSFVIEGEFNYLINPLHPLAKANMGLVKVNSYSFDKRAFGKTLVEKRSLSVIRSLRKILSNFIR</sequence>
<dbReference type="Pfam" id="PF08808">
    <property type="entry name" value="RES"/>
    <property type="match status" value="1"/>
</dbReference>
<dbReference type="SMART" id="SM00953">
    <property type="entry name" value="RES"/>
    <property type="match status" value="1"/>
</dbReference>
<protein>
    <submittedName>
        <fullName evidence="2">RES family NAD+ phosphorylase</fullName>
    </submittedName>
</protein>
<proteinExistence type="predicted"/>
<keyword evidence="3" id="KW-1185">Reference proteome</keyword>
<reference evidence="3" key="1">
    <citation type="journal article" date="2019" name="Int. J. Syst. Evol. Microbiol.">
        <title>The Global Catalogue of Microorganisms (GCM) 10K type strain sequencing project: providing services to taxonomists for standard genome sequencing and annotation.</title>
        <authorList>
            <consortium name="The Broad Institute Genomics Platform"/>
            <consortium name="The Broad Institute Genome Sequencing Center for Infectious Disease"/>
            <person name="Wu L."/>
            <person name="Ma J."/>
        </authorList>
    </citation>
    <scope>NUCLEOTIDE SEQUENCE [LARGE SCALE GENOMIC DNA]</scope>
    <source>
        <strain evidence="3">CCUG 55250</strain>
    </source>
</reference>
<organism evidence="2 3">
    <name type="scientific">Larkinella bovis</name>
    <dbReference type="NCBI Taxonomy" id="683041"/>
    <lineage>
        <taxon>Bacteria</taxon>
        <taxon>Pseudomonadati</taxon>
        <taxon>Bacteroidota</taxon>
        <taxon>Cytophagia</taxon>
        <taxon>Cytophagales</taxon>
        <taxon>Spirosomataceae</taxon>
        <taxon>Larkinella</taxon>
    </lineage>
</organism>
<evidence type="ECO:0000313" key="2">
    <source>
        <dbReference type="EMBL" id="MFC5413192.1"/>
    </source>
</evidence>
<dbReference type="InterPro" id="IPR014914">
    <property type="entry name" value="RES_dom"/>
</dbReference>
<comment type="caution">
    <text evidence="2">The sequence shown here is derived from an EMBL/GenBank/DDBJ whole genome shotgun (WGS) entry which is preliminary data.</text>
</comment>
<gene>
    <name evidence="2" type="ORF">ACFPMF_28005</name>
</gene>
<accession>A0ABW0IL54</accession>
<evidence type="ECO:0000259" key="1">
    <source>
        <dbReference type="SMART" id="SM00953"/>
    </source>
</evidence>
<dbReference type="EMBL" id="JBHSMA010000032">
    <property type="protein sequence ID" value="MFC5413192.1"/>
    <property type="molecule type" value="Genomic_DNA"/>
</dbReference>
<evidence type="ECO:0000313" key="3">
    <source>
        <dbReference type="Proteomes" id="UP001596106"/>
    </source>
</evidence>